<proteinExistence type="predicted"/>
<dbReference type="AlphaFoldDB" id="A0A2U3D6H6"/>
<organism evidence="6 7">
    <name type="scientific">Sulfoacidibacillus thermotolerans</name>
    <name type="common">Acidibacillus sulfuroxidans</name>
    <dbReference type="NCBI Taxonomy" id="1765684"/>
    <lineage>
        <taxon>Bacteria</taxon>
        <taxon>Bacillati</taxon>
        <taxon>Bacillota</taxon>
        <taxon>Bacilli</taxon>
        <taxon>Bacillales</taxon>
        <taxon>Alicyclobacillaceae</taxon>
        <taxon>Sulfoacidibacillus</taxon>
    </lineage>
</organism>
<feature type="transmembrane region" description="Helical" evidence="5">
    <location>
        <begin position="131"/>
        <end position="154"/>
    </location>
</feature>
<accession>A0A2U3D6H6</accession>
<evidence type="ECO:0000256" key="1">
    <source>
        <dbReference type="ARBA" id="ARBA00004141"/>
    </source>
</evidence>
<evidence type="ECO:0000256" key="5">
    <source>
        <dbReference type="SAM" id="Phobius"/>
    </source>
</evidence>
<dbReference type="Pfam" id="PF04140">
    <property type="entry name" value="ICMT"/>
    <property type="match status" value="1"/>
</dbReference>
<feature type="transmembrane region" description="Helical" evidence="5">
    <location>
        <begin position="48"/>
        <end position="65"/>
    </location>
</feature>
<sequence>MYLHIAFAFLLFLALERILELRLAARNAARMRKSGAVEVGATQMRIFYALHSGFFLSLLSEIWYAKSAFHSLSIPFLLLFACAQWLRLWSILTLGDRWNVRVFVTPLEKPVTRGPYRYIRHPNYLAVTLEFISFPLIFHAYFTAVVFSLLNFAILRRRIALEETAWLQWTEYGEIMATRKRGFFWKKTL</sequence>
<keyword evidence="4 5" id="KW-0472">Membrane</keyword>
<comment type="subcellular location">
    <subcellularLocation>
        <location evidence="1">Membrane</location>
        <topology evidence="1">Multi-pass membrane protein</topology>
    </subcellularLocation>
</comment>
<keyword evidence="3 5" id="KW-1133">Transmembrane helix</keyword>
<keyword evidence="2 5" id="KW-0812">Transmembrane</keyword>
<evidence type="ECO:0000256" key="3">
    <source>
        <dbReference type="ARBA" id="ARBA00022989"/>
    </source>
</evidence>
<dbReference type="GO" id="GO:0016020">
    <property type="term" value="C:membrane"/>
    <property type="evidence" value="ECO:0007669"/>
    <property type="project" value="UniProtKB-SubCell"/>
</dbReference>
<evidence type="ECO:0000313" key="6">
    <source>
        <dbReference type="EMBL" id="PWI56863.1"/>
    </source>
</evidence>
<evidence type="ECO:0000313" key="7">
    <source>
        <dbReference type="Proteomes" id="UP000245380"/>
    </source>
</evidence>
<dbReference type="RefSeq" id="WP_245926373.1">
    <property type="nucleotide sequence ID" value="NZ_MPDK01000024.1"/>
</dbReference>
<comment type="caution">
    <text evidence="6">The sequence shown here is derived from an EMBL/GenBank/DDBJ whole genome shotgun (WGS) entry which is preliminary data.</text>
</comment>
<evidence type="ECO:0008006" key="8">
    <source>
        <dbReference type="Google" id="ProtNLM"/>
    </source>
</evidence>
<dbReference type="InterPro" id="IPR007269">
    <property type="entry name" value="ICMT_MeTrfase"/>
</dbReference>
<dbReference type="Proteomes" id="UP000245380">
    <property type="component" value="Unassembled WGS sequence"/>
</dbReference>
<dbReference type="Gene3D" id="1.20.120.1630">
    <property type="match status" value="1"/>
</dbReference>
<keyword evidence="7" id="KW-1185">Reference proteome</keyword>
<gene>
    <name evidence="6" type="ORF">BM613_11540</name>
</gene>
<reference evidence="6 7" key="1">
    <citation type="submission" date="2016-11" db="EMBL/GenBank/DDBJ databases">
        <title>Comparative genomics of Acidibacillus ferroxidans species.</title>
        <authorList>
            <person name="Oliveira G."/>
            <person name="Nunes G."/>
            <person name="Oliveira R."/>
            <person name="Araujo F."/>
            <person name="Salim A."/>
            <person name="Scholte L."/>
            <person name="Morais D."/>
            <person name="Nancucheo I."/>
            <person name="Johnson D.B."/>
            <person name="Grail B."/>
            <person name="Bittencourt J."/>
            <person name="Valadares R."/>
        </authorList>
    </citation>
    <scope>NUCLEOTIDE SEQUENCE [LARGE SCALE GENOMIC DNA]</scope>
    <source>
        <strain evidence="6 7">Y002</strain>
    </source>
</reference>
<dbReference type="PANTHER" id="PTHR12714">
    <property type="entry name" value="PROTEIN-S ISOPRENYLCYSTEINE O-METHYLTRANSFERASE"/>
    <property type="match status" value="1"/>
</dbReference>
<evidence type="ECO:0000256" key="4">
    <source>
        <dbReference type="ARBA" id="ARBA00023136"/>
    </source>
</evidence>
<dbReference type="GO" id="GO:0004671">
    <property type="term" value="F:protein C-terminal S-isoprenylcysteine carboxyl O-methyltransferase activity"/>
    <property type="evidence" value="ECO:0007669"/>
    <property type="project" value="InterPro"/>
</dbReference>
<dbReference type="EMBL" id="MPDK01000024">
    <property type="protein sequence ID" value="PWI56863.1"/>
    <property type="molecule type" value="Genomic_DNA"/>
</dbReference>
<name>A0A2U3D6H6_SULT2</name>
<protein>
    <recommendedName>
        <fullName evidence="8">Isoprenylcysteine carboxyl methyltransferase</fullName>
    </recommendedName>
</protein>
<dbReference type="PANTHER" id="PTHR12714:SF25">
    <property type="entry name" value="CONSERVED HYPOTHETICAL MEMBRANE PROTEIN"/>
    <property type="match status" value="1"/>
</dbReference>
<evidence type="ECO:0000256" key="2">
    <source>
        <dbReference type="ARBA" id="ARBA00022692"/>
    </source>
</evidence>